<keyword evidence="5" id="KW-0067">ATP-binding</keyword>
<dbReference type="AlphaFoldDB" id="A0A1E4RF52"/>
<dbReference type="InterPro" id="IPR000719">
    <property type="entry name" value="Prot_kinase_dom"/>
</dbReference>
<name>A0A1E4RF52_9ASCO</name>
<keyword evidence="4 7" id="KW-0418">Kinase</keyword>
<evidence type="ECO:0000256" key="2">
    <source>
        <dbReference type="ARBA" id="ARBA00022679"/>
    </source>
</evidence>
<dbReference type="Proteomes" id="UP000095085">
    <property type="component" value="Unassembled WGS sequence"/>
</dbReference>
<dbReference type="GeneID" id="30993451"/>
<dbReference type="SUPFAM" id="SSF56112">
    <property type="entry name" value="Protein kinase-like (PK-like)"/>
    <property type="match status" value="1"/>
</dbReference>
<dbReference type="STRING" id="984485.A0A1E4RF52"/>
<dbReference type="InterPro" id="IPR008271">
    <property type="entry name" value="Ser/Thr_kinase_AS"/>
</dbReference>
<dbReference type="InterPro" id="IPR011009">
    <property type="entry name" value="Kinase-like_dom_sf"/>
</dbReference>
<dbReference type="RefSeq" id="XP_020074955.1">
    <property type="nucleotide sequence ID" value="XM_020218901.1"/>
</dbReference>
<dbReference type="EC" id="2.7.11.1" evidence="1"/>
<accession>A0A1E4RF52</accession>
<feature type="domain" description="Protein kinase" evidence="6">
    <location>
        <begin position="23"/>
        <end position="331"/>
    </location>
</feature>
<dbReference type="EMBL" id="KV454543">
    <property type="protein sequence ID" value="ODV65888.1"/>
    <property type="molecule type" value="Genomic_DNA"/>
</dbReference>
<evidence type="ECO:0000256" key="1">
    <source>
        <dbReference type="ARBA" id="ARBA00012513"/>
    </source>
</evidence>
<dbReference type="GO" id="GO:0000045">
    <property type="term" value="P:autophagosome assembly"/>
    <property type="evidence" value="ECO:0007669"/>
    <property type="project" value="TreeGrafter"/>
</dbReference>
<evidence type="ECO:0000256" key="5">
    <source>
        <dbReference type="ARBA" id="ARBA00022840"/>
    </source>
</evidence>
<proteinExistence type="predicted"/>
<gene>
    <name evidence="7" type="ORF">HYPBUDRAFT_112429</name>
</gene>
<dbReference type="SMART" id="SM00220">
    <property type="entry name" value="S_TKc"/>
    <property type="match status" value="1"/>
</dbReference>
<dbReference type="GO" id="GO:0005829">
    <property type="term" value="C:cytosol"/>
    <property type="evidence" value="ECO:0007669"/>
    <property type="project" value="TreeGrafter"/>
</dbReference>
<dbReference type="GO" id="GO:0010506">
    <property type="term" value="P:regulation of autophagy"/>
    <property type="evidence" value="ECO:0007669"/>
    <property type="project" value="InterPro"/>
</dbReference>
<dbReference type="Pfam" id="PF00069">
    <property type="entry name" value="Pkinase"/>
    <property type="match status" value="1"/>
</dbReference>
<sequence>MQPPSFNGNIASIDHVVGIDYTKLNSKPIYEGANGVVFKGTNRNQRDILVIKTIKKQANHSNDNYSALVFKEYNNVKQCLGCKQIINVLDLAVNEEANEVSLIIPYYPRGDLLDYLSQLRKNKIELTSNLKDAVFKQIVKGVNFLHERNIVHRDLKPENCLIDEDGTIRLSDFGYTLDLNKIDEQIKLNDICCGTTSFKAPELFDYERLIDSENYLGYLEKIDFKALDCWSLGIFYFQIYLMRVPWNDADLKNDSSNKTYHKYAKHYPSDENLLNSLINQLDDKNFNMQYNPALAIFKKLHHESRYFIFSLLNPQPDKRLDANSLLNSNWLNQVYANSKDFIELLPNKKR</sequence>
<evidence type="ECO:0000256" key="4">
    <source>
        <dbReference type="ARBA" id="ARBA00022777"/>
    </source>
</evidence>
<dbReference type="GO" id="GO:0005776">
    <property type="term" value="C:autophagosome"/>
    <property type="evidence" value="ECO:0007669"/>
    <property type="project" value="TreeGrafter"/>
</dbReference>
<dbReference type="PROSITE" id="PS50011">
    <property type="entry name" value="PROTEIN_KINASE_DOM"/>
    <property type="match status" value="1"/>
</dbReference>
<evidence type="ECO:0000313" key="8">
    <source>
        <dbReference type="Proteomes" id="UP000095085"/>
    </source>
</evidence>
<dbReference type="GO" id="GO:0004674">
    <property type="term" value="F:protein serine/threonine kinase activity"/>
    <property type="evidence" value="ECO:0007669"/>
    <property type="project" value="UniProtKB-EC"/>
</dbReference>
<keyword evidence="8" id="KW-1185">Reference proteome</keyword>
<evidence type="ECO:0000313" key="7">
    <source>
        <dbReference type="EMBL" id="ODV65888.1"/>
    </source>
</evidence>
<protein>
    <recommendedName>
        <fullName evidence="1">non-specific serine/threonine protein kinase</fullName>
        <ecNumber evidence="1">2.7.11.1</ecNumber>
    </recommendedName>
</protein>
<evidence type="ECO:0000259" key="6">
    <source>
        <dbReference type="PROSITE" id="PS50011"/>
    </source>
</evidence>
<keyword evidence="3" id="KW-0547">Nucleotide-binding</keyword>
<dbReference type="Gene3D" id="1.10.510.10">
    <property type="entry name" value="Transferase(Phosphotransferase) domain 1"/>
    <property type="match status" value="1"/>
</dbReference>
<evidence type="ECO:0000256" key="3">
    <source>
        <dbReference type="ARBA" id="ARBA00022741"/>
    </source>
</evidence>
<reference evidence="8" key="1">
    <citation type="submission" date="2016-05" db="EMBL/GenBank/DDBJ databases">
        <title>Comparative genomics of biotechnologically important yeasts.</title>
        <authorList>
            <consortium name="DOE Joint Genome Institute"/>
            <person name="Riley R."/>
            <person name="Haridas S."/>
            <person name="Wolfe K.H."/>
            <person name="Lopes M.R."/>
            <person name="Hittinger C.T."/>
            <person name="Goker M."/>
            <person name="Salamov A."/>
            <person name="Wisecaver J."/>
            <person name="Long T.M."/>
            <person name="Aerts A.L."/>
            <person name="Barry K."/>
            <person name="Choi C."/>
            <person name="Clum A."/>
            <person name="Coughlan A.Y."/>
            <person name="Deshpande S."/>
            <person name="Douglass A.P."/>
            <person name="Hanson S.J."/>
            <person name="Klenk H.-P."/>
            <person name="Labutti K."/>
            <person name="Lapidus A."/>
            <person name="Lindquist E."/>
            <person name="Lipzen A."/>
            <person name="Meier-Kolthoff J.P."/>
            <person name="Ohm R.A."/>
            <person name="Otillar R.P."/>
            <person name="Pangilinan J."/>
            <person name="Peng Y."/>
            <person name="Rokas A."/>
            <person name="Rosa C.A."/>
            <person name="Scheuner C."/>
            <person name="Sibirny A.A."/>
            <person name="Slot J.C."/>
            <person name="Stielow J.B."/>
            <person name="Sun H."/>
            <person name="Kurtzman C.P."/>
            <person name="Blackwell M."/>
            <person name="Grigoriev I.V."/>
            <person name="Jeffries T.W."/>
        </authorList>
    </citation>
    <scope>NUCLEOTIDE SEQUENCE [LARGE SCALE GENOMIC DNA]</scope>
    <source>
        <strain evidence="8">NRRL Y-1933</strain>
    </source>
</reference>
<organism evidence="7 8">
    <name type="scientific">Hyphopichia burtonii NRRL Y-1933</name>
    <dbReference type="NCBI Taxonomy" id="984485"/>
    <lineage>
        <taxon>Eukaryota</taxon>
        <taxon>Fungi</taxon>
        <taxon>Dikarya</taxon>
        <taxon>Ascomycota</taxon>
        <taxon>Saccharomycotina</taxon>
        <taxon>Pichiomycetes</taxon>
        <taxon>Debaryomycetaceae</taxon>
        <taxon>Hyphopichia</taxon>
    </lineage>
</organism>
<dbReference type="InterPro" id="IPR045269">
    <property type="entry name" value="Atg1-like"/>
</dbReference>
<dbReference type="OrthoDB" id="4062651at2759"/>
<dbReference type="GO" id="GO:0000407">
    <property type="term" value="C:phagophore assembly site"/>
    <property type="evidence" value="ECO:0007669"/>
    <property type="project" value="TreeGrafter"/>
</dbReference>
<dbReference type="PROSITE" id="PS00108">
    <property type="entry name" value="PROTEIN_KINASE_ST"/>
    <property type="match status" value="1"/>
</dbReference>
<dbReference type="GO" id="GO:0005524">
    <property type="term" value="F:ATP binding"/>
    <property type="evidence" value="ECO:0007669"/>
    <property type="project" value="UniProtKB-KW"/>
</dbReference>
<keyword evidence="2" id="KW-0808">Transferase</keyword>
<dbReference type="PANTHER" id="PTHR24348:SF22">
    <property type="entry name" value="NON-SPECIFIC SERINE_THREONINE PROTEIN KINASE"/>
    <property type="match status" value="1"/>
</dbReference>
<dbReference type="GO" id="GO:0016020">
    <property type="term" value="C:membrane"/>
    <property type="evidence" value="ECO:0007669"/>
    <property type="project" value="TreeGrafter"/>
</dbReference>
<dbReference type="PANTHER" id="PTHR24348">
    <property type="entry name" value="SERINE/THREONINE-PROTEIN KINASE UNC-51-RELATED"/>
    <property type="match status" value="1"/>
</dbReference>